<dbReference type="KEGG" id="muo:115476753"/>
<dbReference type="SUPFAM" id="SSF49764">
    <property type="entry name" value="HSP20-like chaperones"/>
    <property type="match status" value="1"/>
</dbReference>
<dbReference type="AlphaFoldDB" id="A0A6P7YXB8"/>
<evidence type="ECO:0000256" key="1">
    <source>
        <dbReference type="ARBA" id="ARBA00023016"/>
    </source>
</evidence>
<dbReference type="Proteomes" id="UP000515156">
    <property type="component" value="Chromosome 8"/>
</dbReference>
<dbReference type="InterPro" id="IPR002068">
    <property type="entry name" value="A-crystallin/Hsp20_dom"/>
</dbReference>
<dbReference type="GO" id="GO:0009408">
    <property type="term" value="P:response to heat"/>
    <property type="evidence" value="ECO:0007669"/>
    <property type="project" value="TreeGrafter"/>
</dbReference>
<name>A0A6P7YXB8_9AMPH</name>
<feature type="domain" description="SHSP" evidence="5">
    <location>
        <begin position="88"/>
        <end position="200"/>
    </location>
</feature>
<keyword evidence="1" id="KW-0346">Stress response</keyword>
<dbReference type="GO" id="GO:0005737">
    <property type="term" value="C:cytoplasm"/>
    <property type="evidence" value="ECO:0007669"/>
    <property type="project" value="TreeGrafter"/>
</dbReference>
<dbReference type="Gene3D" id="2.60.40.790">
    <property type="match status" value="1"/>
</dbReference>
<dbReference type="InterPro" id="IPR008978">
    <property type="entry name" value="HSP20-like_chaperone"/>
</dbReference>
<dbReference type="Pfam" id="PF00011">
    <property type="entry name" value="HSP20"/>
    <property type="match status" value="1"/>
</dbReference>
<dbReference type="RefSeq" id="XP_030069186.1">
    <property type="nucleotide sequence ID" value="XM_030213326.1"/>
</dbReference>
<dbReference type="InterPro" id="IPR001436">
    <property type="entry name" value="Alpha-crystallin/sHSP_animal"/>
</dbReference>
<feature type="compositionally biased region" description="Polar residues" evidence="4">
    <location>
        <begin position="299"/>
        <end position="311"/>
    </location>
</feature>
<feature type="region of interest" description="Disordered" evidence="4">
    <location>
        <begin position="71"/>
        <end position="98"/>
    </location>
</feature>
<dbReference type="InParanoid" id="A0A6P7YXB8"/>
<evidence type="ECO:0000313" key="7">
    <source>
        <dbReference type="RefSeq" id="XP_030069186.1"/>
    </source>
</evidence>
<dbReference type="GO" id="GO:0042026">
    <property type="term" value="P:protein refolding"/>
    <property type="evidence" value="ECO:0007669"/>
    <property type="project" value="TreeGrafter"/>
</dbReference>
<comment type="similarity">
    <text evidence="2 3">Belongs to the small heat shock protein (HSP20) family.</text>
</comment>
<reference evidence="7" key="1">
    <citation type="submission" date="2025-08" db="UniProtKB">
        <authorList>
            <consortium name="RefSeq"/>
        </authorList>
    </citation>
    <scope>IDENTIFICATION</scope>
</reference>
<evidence type="ECO:0000313" key="6">
    <source>
        <dbReference type="Proteomes" id="UP000515156"/>
    </source>
</evidence>
<gene>
    <name evidence="7" type="primary">LOC115476753</name>
</gene>
<evidence type="ECO:0000256" key="4">
    <source>
        <dbReference type="SAM" id="MobiDB-lite"/>
    </source>
</evidence>
<sequence>MLCPYIMQPAFSSLLPFLDPVHVLWPFSQSVLAQIEEDQIAGLGDVQKNMQLLDEVHQLLLEEMQFATRTQGRSSADALPSSRTQERPSADALSSSSQTEKTDKAFTVFVIMRDFSPDELSVKVVGRKLLVTGTKTTRTEDEKGAYSYKHEIFRREWDVPEDLNPEELVCSVYSDGQLLIGRPYLALPTGTERTVPIQLSPDISPAAVVSSRDERTVPIQLNPEFSPSTVVPSSDERTVPIQLSLEITPAAVPSGDRRTVTVQLNPEFSPSTVVPSSDERTVPIQVSSEITPPAVPSGDRQTVTVQLSPEITPTAAAPQSNEDEKYGKKDRA</sequence>
<dbReference type="PANTHER" id="PTHR45640:SF2">
    <property type="entry name" value="HEAT SHOCK PROTEIN BETA-11-RELATED"/>
    <property type="match status" value="1"/>
</dbReference>
<keyword evidence="6" id="KW-1185">Reference proteome</keyword>
<dbReference type="GeneID" id="115476753"/>
<feature type="region of interest" description="Disordered" evidence="4">
    <location>
        <begin position="287"/>
        <end position="332"/>
    </location>
</feature>
<proteinExistence type="inferred from homology"/>
<evidence type="ECO:0000259" key="5">
    <source>
        <dbReference type="PROSITE" id="PS01031"/>
    </source>
</evidence>
<dbReference type="GO" id="GO:0051082">
    <property type="term" value="F:unfolded protein binding"/>
    <property type="evidence" value="ECO:0007669"/>
    <property type="project" value="TreeGrafter"/>
</dbReference>
<dbReference type="OrthoDB" id="8946669at2759"/>
<dbReference type="GO" id="GO:0005634">
    <property type="term" value="C:nucleus"/>
    <property type="evidence" value="ECO:0007669"/>
    <property type="project" value="TreeGrafter"/>
</dbReference>
<accession>A0A6P7YXB8</accession>
<evidence type="ECO:0000256" key="2">
    <source>
        <dbReference type="PROSITE-ProRule" id="PRU00285"/>
    </source>
</evidence>
<dbReference type="PROSITE" id="PS01031">
    <property type="entry name" value="SHSP"/>
    <property type="match status" value="1"/>
</dbReference>
<protein>
    <submittedName>
        <fullName evidence="7">Heat shock protein beta-11-like</fullName>
    </submittedName>
</protein>
<evidence type="ECO:0000256" key="3">
    <source>
        <dbReference type="RuleBase" id="RU003616"/>
    </source>
</evidence>
<organism evidence="6 7">
    <name type="scientific">Microcaecilia unicolor</name>
    <dbReference type="NCBI Taxonomy" id="1415580"/>
    <lineage>
        <taxon>Eukaryota</taxon>
        <taxon>Metazoa</taxon>
        <taxon>Chordata</taxon>
        <taxon>Craniata</taxon>
        <taxon>Vertebrata</taxon>
        <taxon>Euteleostomi</taxon>
        <taxon>Amphibia</taxon>
        <taxon>Gymnophiona</taxon>
        <taxon>Siphonopidae</taxon>
        <taxon>Microcaecilia</taxon>
    </lineage>
</organism>
<dbReference type="PANTHER" id="PTHR45640">
    <property type="entry name" value="HEAT SHOCK PROTEIN HSP-12.2-RELATED"/>
    <property type="match status" value="1"/>
</dbReference>
<feature type="compositionally biased region" description="Basic and acidic residues" evidence="4">
    <location>
        <begin position="322"/>
        <end position="332"/>
    </location>
</feature>